<comment type="similarity">
    <text evidence="1">Belongs to the LysR transcriptional regulatory family.</text>
</comment>
<protein>
    <submittedName>
        <fullName evidence="6">LysR family transcriptional regulator</fullName>
    </submittedName>
</protein>
<dbReference type="RefSeq" id="WP_088752159.1">
    <property type="nucleotide sequence ID" value="NZ_NJGU01000010.1"/>
</dbReference>
<dbReference type="GO" id="GO:0003677">
    <property type="term" value="F:DNA binding"/>
    <property type="evidence" value="ECO:0007669"/>
    <property type="project" value="UniProtKB-KW"/>
</dbReference>
<sequence>MDTRYLQSFIHVAELGSIAEAARRLDLTPAAVAQRVRLLEEEMGMSLIRRSGRTVAPTEAGARVLERGRKVLRDIRDLRDDLSDSSDLAGQLRVGGTPTMVLAVLPGLVSRFLGGHPQVDIYLEPGTSSTLFRKVVDGDLDAALLIQPLFELPKSCGWHTMREEPLVLLTPAGMQVDDVHATLEREPFLRYDRGTVGGQLADAYLRQHGIRTRQRCEMDGLDAIAALVERGIGVSLVPAWVAARGSQLAVRRWPLPHRSTKRVVGMIWTRTSARTRLVHSFLELVKDWQPEE</sequence>
<dbReference type="Gene3D" id="3.40.190.290">
    <property type="match status" value="1"/>
</dbReference>
<dbReference type="Pfam" id="PF00126">
    <property type="entry name" value="HTH_1"/>
    <property type="match status" value="1"/>
</dbReference>
<dbReference type="PANTHER" id="PTHR30346">
    <property type="entry name" value="TRANSCRIPTIONAL DUAL REGULATOR HCAR-RELATED"/>
    <property type="match status" value="1"/>
</dbReference>
<evidence type="ECO:0000313" key="6">
    <source>
        <dbReference type="EMBL" id="OWY27672.1"/>
    </source>
</evidence>
<dbReference type="InterPro" id="IPR005119">
    <property type="entry name" value="LysR_subst-bd"/>
</dbReference>
<dbReference type="GO" id="GO:0032993">
    <property type="term" value="C:protein-DNA complex"/>
    <property type="evidence" value="ECO:0007669"/>
    <property type="project" value="TreeGrafter"/>
</dbReference>
<keyword evidence="4" id="KW-0804">Transcription</keyword>
<dbReference type="SUPFAM" id="SSF53850">
    <property type="entry name" value="Periplasmic binding protein-like II"/>
    <property type="match status" value="1"/>
</dbReference>
<keyword evidence="2" id="KW-0805">Transcription regulation</keyword>
<dbReference type="Proteomes" id="UP000197596">
    <property type="component" value="Unassembled WGS sequence"/>
</dbReference>
<dbReference type="InterPro" id="IPR036388">
    <property type="entry name" value="WH-like_DNA-bd_sf"/>
</dbReference>
<reference evidence="6 7" key="1">
    <citation type="submission" date="2017-06" db="EMBL/GenBank/DDBJ databases">
        <title>Herbaspirillum phytohormonus sp. nov., isolated from the root nodule of Robinia pseudoacacia in lead-zinc mine.</title>
        <authorList>
            <person name="Fan M."/>
            <person name="Lin Y."/>
        </authorList>
    </citation>
    <scope>NUCLEOTIDE SEQUENCE [LARGE SCALE GENOMIC DNA]</scope>
    <source>
        <strain evidence="6 7">HZ10</strain>
    </source>
</reference>
<evidence type="ECO:0000256" key="4">
    <source>
        <dbReference type="ARBA" id="ARBA00023163"/>
    </source>
</evidence>
<evidence type="ECO:0000256" key="1">
    <source>
        <dbReference type="ARBA" id="ARBA00009437"/>
    </source>
</evidence>
<evidence type="ECO:0000259" key="5">
    <source>
        <dbReference type="PROSITE" id="PS50931"/>
    </source>
</evidence>
<dbReference type="GO" id="GO:0003700">
    <property type="term" value="F:DNA-binding transcription factor activity"/>
    <property type="evidence" value="ECO:0007669"/>
    <property type="project" value="InterPro"/>
</dbReference>
<dbReference type="EMBL" id="NJGU01000010">
    <property type="protein sequence ID" value="OWY27672.1"/>
    <property type="molecule type" value="Genomic_DNA"/>
</dbReference>
<organism evidence="6 7">
    <name type="scientific">Herbaspirillum robiniae</name>
    <dbReference type="NCBI Taxonomy" id="2014887"/>
    <lineage>
        <taxon>Bacteria</taxon>
        <taxon>Pseudomonadati</taxon>
        <taxon>Pseudomonadota</taxon>
        <taxon>Betaproteobacteria</taxon>
        <taxon>Burkholderiales</taxon>
        <taxon>Oxalobacteraceae</taxon>
        <taxon>Herbaspirillum</taxon>
    </lineage>
</organism>
<feature type="domain" description="HTH lysR-type" evidence="5">
    <location>
        <begin position="1"/>
        <end position="58"/>
    </location>
</feature>
<comment type="caution">
    <text evidence="6">The sequence shown here is derived from an EMBL/GenBank/DDBJ whole genome shotgun (WGS) entry which is preliminary data.</text>
</comment>
<proteinExistence type="inferred from homology"/>
<evidence type="ECO:0000256" key="3">
    <source>
        <dbReference type="ARBA" id="ARBA00023125"/>
    </source>
</evidence>
<dbReference type="PANTHER" id="PTHR30346:SF28">
    <property type="entry name" value="HTH-TYPE TRANSCRIPTIONAL REGULATOR CYNR"/>
    <property type="match status" value="1"/>
</dbReference>
<dbReference type="Gene3D" id="1.10.10.10">
    <property type="entry name" value="Winged helix-like DNA-binding domain superfamily/Winged helix DNA-binding domain"/>
    <property type="match status" value="1"/>
</dbReference>
<evidence type="ECO:0000256" key="2">
    <source>
        <dbReference type="ARBA" id="ARBA00023015"/>
    </source>
</evidence>
<dbReference type="SUPFAM" id="SSF46785">
    <property type="entry name" value="Winged helix' DNA-binding domain"/>
    <property type="match status" value="1"/>
</dbReference>
<dbReference type="AlphaFoldDB" id="A0A246WNV1"/>
<keyword evidence="3" id="KW-0238">DNA-binding</keyword>
<evidence type="ECO:0000313" key="7">
    <source>
        <dbReference type="Proteomes" id="UP000197596"/>
    </source>
</evidence>
<dbReference type="InterPro" id="IPR000847">
    <property type="entry name" value="LysR_HTH_N"/>
</dbReference>
<dbReference type="Pfam" id="PF03466">
    <property type="entry name" value="LysR_substrate"/>
    <property type="match status" value="1"/>
</dbReference>
<dbReference type="PROSITE" id="PS50931">
    <property type="entry name" value="HTH_LYSR"/>
    <property type="match status" value="1"/>
</dbReference>
<dbReference type="FunFam" id="1.10.10.10:FF:000001">
    <property type="entry name" value="LysR family transcriptional regulator"/>
    <property type="match status" value="1"/>
</dbReference>
<gene>
    <name evidence="6" type="ORF">CEJ42_19135</name>
</gene>
<dbReference type="InterPro" id="IPR036390">
    <property type="entry name" value="WH_DNA-bd_sf"/>
</dbReference>
<accession>A0A246WNV1</accession>
<name>A0A246WNV1_9BURK</name>